<dbReference type="Proteomes" id="UP001278766">
    <property type="component" value="Unassembled WGS sequence"/>
</dbReference>
<evidence type="ECO:0000313" key="1">
    <source>
        <dbReference type="EMBL" id="KAK3291525.1"/>
    </source>
</evidence>
<dbReference type="EMBL" id="JAUEPN010000009">
    <property type="protein sequence ID" value="KAK3291525.1"/>
    <property type="molecule type" value="Genomic_DNA"/>
</dbReference>
<dbReference type="AlphaFoldDB" id="A0AAE0H891"/>
<gene>
    <name evidence="1" type="ORF">B0H64DRAFT_409206</name>
</gene>
<organism evidence="1 2">
    <name type="scientific">Chaetomium fimeti</name>
    <dbReference type="NCBI Taxonomy" id="1854472"/>
    <lineage>
        <taxon>Eukaryota</taxon>
        <taxon>Fungi</taxon>
        <taxon>Dikarya</taxon>
        <taxon>Ascomycota</taxon>
        <taxon>Pezizomycotina</taxon>
        <taxon>Sordariomycetes</taxon>
        <taxon>Sordariomycetidae</taxon>
        <taxon>Sordariales</taxon>
        <taxon>Chaetomiaceae</taxon>
        <taxon>Chaetomium</taxon>
    </lineage>
</organism>
<proteinExistence type="predicted"/>
<comment type="caution">
    <text evidence="1">The sequence shown here is derived from an EMBL/GenBank/DDBJ whole genome shotgun (WGS) entry which is preliminary data.</text>
</comment>
<sequence>MCVTSAAPDPDPATTNVGLGQCAGTARAGAEIYTHTPQHAFIPASIAAASASGDETASFDVLFCAGGGGGGDYTAREDAQQLLQEFVADPEGRSVAVRRLGGRGG</sequence>
<keyword evidence="2" id="KW-1185">Reference proteome</keyword>
<evidence type="ECO:0000313" key="2">
    <source>
        <dbReference type="Proteomes" id="UP001278766"/>
    </source>
</evidence>
<reference evidence="1" key="2">
    <citation type="submission" date="2023-06" db="EMBL/GenBank/DDBJ databases">
        <authorList>
            <consortium name="Lawrence Berkeley National Laboratory"/>
            <person name="Haridas S."/>
            <person name="Hensen N."/>
            <person name="Bonometti L."/>
            <person name="Westerberg I."/>
            <person name="Brannstrom I.O."/>
            <person name="Guillou S."/>
            <person name="Cros-Aarteil S."/>
            <person name="Calhoun S."/>
            <person name="Kuo A."/>
            <person name="Mondo S."/>
            <person name="Pangilinan J."/>
            <person name="Riley R."/>
            <person name="Labutti K."/>
            <person name="Andreopoulos B."/>
            <person name="Lipzen A."/>
            <person name="Chen C."/>
            <person name="Yanf M."/>
            <person name="Daum C."/>
            <person name="Ng V."/>
            <person name="Clum A."/>
            <person name="Steindorff A."/>
            <person name="Ohm R."/>
            <person name="Martin F."/>
            <person name="Silar P."/>
            <person name="Natvig D."/>
            <person name="Lalanne C."/>
            <person name="Gautier V."/>
            <person name="Ament-Velasquez S.L."/>
            <person name="Kruys A."/>
            <person name="Hutchinson M.I."/>
            <person name="Powell A.J."/>
            <person name="Barry K."/>
            <person name="Miller A.N."/>
            <person name="Grigoriev I.V."/>
            <person name="Debuchy R."/>
            <person name="Gladieux P."/>
            <person name="Thoren M.H."/>
            <person name="Johannesson H."/>
        </authorList>
    </citation>
    <scope>NUCLEOTIDE SEQUENCE</scope>
    <source>
        <strain evidence="1">CBS 168.71</strain>
    </source>
</reference>
<protein>
    <submittedName>
        <fullName evidence="1">Uncharacterized protein</fullName>
    </submittedName>
</protein>
<name>A0AAE0H891_9PEZI</name>
<reference evidence="1" key="1">
    <citation type="journal article" date="2023" name="Mol. Phylogenet. Evol.">
        <title>Genome-scale phylogeny and comparative genomics of the fungal order Sordariales.</title>
        <authorList>
            <person name="Hensen N."/>
            <person name="Bonometti L."/>
            <person name="Westerberg I."/>
            <person name="Brannstrom I.O."/>
            <person name="Guillou S."/>
            <person name="Cros-Aarteil S."/>
            <person name="Calhoun S."/>
            <person name="Haridas S."/>
            <person name="Kuo A."/>
            <person name="Mondo S."/>
            <person name="Pangilinan J."/>
            <person name="Riley R."/>
            <person name="LaButti K."/>
            <person name="Andreopoulos B."/>
            <person name="Lipzen A."/>
            <person name="Chen C."/>
            <person name="Yan M."/>
            <person name="Daum C."/>
            <person name="Ng V."/>
            <person name="Clum A."/>
            <person name="Steindorff A."/>
            <person name="Ohm R.A."/>
            <person name="Martin F."/>
            <person name="Silar P."/>
            <person name="Natvig D.O."/>
            <person name="Lalanne C."/>
            <person name="Gautier V."/>
            <person name="Ament-Velasquez S.L."/>
            <person name="Kruys A."/>
            <person name="Hutchinson M.I."/>
            <person name="Powell A.J."/>
            <person name="Barry K."/>
            <person name="Miller A.N."/>
            <person name="Grigoriev I.V."/>
            <person name="Debuchy R."/>
            <person name="Gladieux P."/>
            <person name="Hiltunen Thoren M."/>
            <person name="Johannesson H."/>
        </authorList>
    </citation>
    <scope>NUCLEOTIDE SEQUENCE</scope>
    <source>
        <strain evidence="1">CBS 168.71</strain>
    </source>
</reference>
<accession>A0AAE0H891</accession>
<dbReference type="RefSeq" id="XP_062655039.1">
    <property type="nucleotide sequence ID" value="XM_062804699.1"/>
</dbReference>
<dbReference type="GeneID" id="87841647"/>